<protein>
    <recommendedName>
        <fullName evidence="3">XkdX family protein</fullName>
    </recommendedName>
</protein>
<dbReference type="EMBL" id="JAFBEC010000008">
    <property type="protein sequence ID" value="MBM7633816.1"/>
    <property type="molecule type" value="Genomic_DNA"/>
</dbReference>
<evidence type="ECO:0000313" key="1">
    <source>
        <dbReference type="EMBL" id="MBM7633816.1"/>
    </source>
</evidence>
<accession>A0ABS2PFQ9</accession>
<evidence type="ECO:0008006" key="3">
    <source>
        <dbReference type="Google" id="ProtNLM"/>
    </source>
</evidence>
<sequence>MWFDRIDRFYNTVNNQGGRLWEIDRVVRAVECNNITEAEFEEITGINYQEHINAV</sequence>
<comment type="caution">
    <text evidence="1">The sequence shown here is derived from an EMBL/GenBank/DDBJ whole genome shotgun (WGS) entry which is preliminary data.</text>
</comment>
<organism evidence="1 2">
    <name type="scientific">Geomicrobium sediminis</name>
    <dbReference type="NCBI Taxonomy" id="1347788"/>
    <lineage>
        <taxon>Bacteria</taxon>
        <taxon>Bacillati</taxon>
        <taxon>Bacillota</taxon>
        <taxon>Bacilli</taxon>
        <taxon>Bacillales</taxon>
        <taxon>Geomicrobium</taxon>
    </lineage>
</organism>
<keyword evidence="2" id="KW-1185">Reference proteome</keyword>
<dbReference type="InterPro" id="IPR010022">
    <property type="entry name" value="XkdX"/>
</dbReference>
<reference evidence="1 2" key="1">
    <citation type="submission" date="2021-01" db="EMBL/GenBank/DDBJ databases">
        <title>Genomic Encyclopedia of Type Strains, Phase IV (KMG-IV): sequencing the most valuable type-strain genomes for metagenomic binning, comparative biology and taxonomic classification.</title>
        <authorList>
            <person name="Goeker M."/>
        </authorList>
    </citation>
    <scope>NUCLEOTIDE SEQUENCE [LARGE SCALE GENOMIC DNA]</scope>
    <source>
        <strain evidence="1 2">DSM 25540</strain>
    </source>
</reference>
<dbReference type="RefSeq" id="WP_204698529.1">
    <property type="nucleotide sequence ID" value="NZ_JAFBEC010000008.1"/>
</dbReference>
<dbReference type="Pfam" id="PF09693">
    <property type="entry name" value="Phage_XkdX"/>
    <property type="match status" value="1"/>
</dbReference>
<name>A0ABS2PFQ9_9BACL</name>
<dbReference type="Proteomes" id="UP000741863">
    <property type="component" value="Unassembled WGS sequence"/>
</dbReference>
<gene>
    <name evidence="1" type="ORF">JOD17_002912</name>
</gene>
<evidence type="ECO:0000313" key="2">
    <source>
        <dbReference type="Proteomes" id="UP000741863"/>
    </source>
</evidence>
<proteinExistence type="predicted"/>